<evidence type="ECO:0000256" key="2">
    <source>
        <dbReference type="SAM" id="SignalP"/>
    </source>
</evidence>
<feature type="region of interest" description="Disordered" evidence="1">
    <location>
        <begin position="193"/>
        <end position="217"/>
    </location>
</feature>
<sequence>MLPKICYFLFYLFAALVGATPIDLEARAPPPPPTTPVPLGITKQAVKGGKGDFIQYKSIVKFKKGTKLSDEQIVGLAEAAWDEMLSDHTKKGKKPFNGNQMPRVMSALQVGDEVYLASSMKGGGGDSYIYTEKETKKVDEKKPNGSGSKNVKDKKKQPQTPAPKSPAPEDEFAEFTNVLKSHAKDVMQALKEVSIDSQDHKKQKEQPAGDEYTLDQHRTSASCGEVMASLLYRLENTSKDLRKTKVDKQKPKIVAWTRVDQSGKLMKKGNIMNPCGNKSNTDKQNEAACGENWGCKAFTGPAGMDFDIIEKSVKPETPGSQGFPAPSSLGNKSFPKLEKVKPEKQ</sequence>
<dbReference type="EMBL" id="ML735244">
    <property type="protein sequence ID" value="KAE8391580.1"/>
    <property type="molecule type" value="Genomic_DNA"/>
</dbReference>
<gene>
    <name evidence="3" type="ORF">BDV23DRAFT_182394</name>
</gene>
<reference evidence="3" key="1">
    <citation type="submission" date="2019-04" db="EMBL/GenBank/DDBJ databases">
        <title>Friends and foes A comparative genomics studyof 23 Aspergillus species from section Flavi.</title>
        <authorList>
            <consortium name="DOE Joint Genome Institute"/>
            <person name="Kjaerbolling I."/>
            <person name="Vesth T."/>
            <person name="Frisvad J.C."/>
            <person name="Nybo J.L."/>
            <person name="Theobald S."/>
            <person name="Kildgaard S."/>
            <person name="Isbrandt T."/>
            <person name="Kuo A."/>
            <person name="Sato A."/>
            <person name="Lyhne E.K."/>
            <person name="Kogle M.E."/>
            <person name="Wiebenga A."/>
            <person name="Kun R.S."/>
            <person name="Lubbers R.J."/>
            <person name="Makela M.R."/>
            <person name="Barry K."/>
            <person name="Chovatia M."/>
            <person name="Clum A."/>
            <person name="Daum C."/>
            <person name="Haridas S."/>
            <person name="He G."/>
            <person name="LaButti K."/>
            <person name="Lipzen A."/>
            <person name="Mondo S."/>
            <person name="Riley R."/>
            <person name="Salamov A."/>
            <person name="Simmons B.A."/>
            <person name="Magnuson J.K."/>
            <person name="Henrissat B."/>
            <person name="Mortensen U.H."/>
            <person name="Larsen T.O."/>
            <person name="Devries R.P."/>
            <person name="Grigoriev I.V."/>
            <person name="Machida M."/>
            <person name="Baker S.E."/>
            <person name="Andersen M.R."/>
        </authorList>
    </citation>
    <scope>NUCLEOTIDE SEQUENCE [LARGE SCALE GENOMIC DNA]</scope>
    <source>
        <strain evidence="3">IBT 14317</strain>
    </source>
</reference>
<dbReference type="OrthoDB" id="3780330at2759"/>
<feature type="chain" id="PRO_5024879639" evidence="2">
    <location>
        <begin position="20"/>
        <end position="345"/>
    </location>
</feature>
<evidence type="ECO:0000313" key="3">
    <source>
        <dbReference type="EMBL" id="KAE8391580.1"/>
    </source>
</evidence>
<keyword evidence="2" id="KW-0732">Signal</keyword>
<dbReference type="AlphaFoldDB" id="A0A5N7CBQ4"/>
<proteinExistence type="predicted"/>
<feature type="region of interest" description="Disordered" evidence="1">
    <location>
        <begin position="312"/>
        <end position="345"/>
    </location>
</feature>
<protein>
    <submittedName>
        <fullName evidence="3">Uncharacterized protein</fullName>
    </submittedName>
</protein>
<feature type="compositionally biased region" description="Basic and acidic residues" evidence="1">
    <location>
        <begin position="335"/>
        <end position="345"/>
    </location>
</feature>
<evidence type="ECO:0000256" key="1">
    <source>
        <dbReference type="SAM" id="MobiDB-lite"/>
    </source>
</evidence>
<accession>A0A5N7CBQ4</accession>
<feature type="region of interest" description="Disordered" evidence="1">
    <location>
        <begin position="135"/>
        <end position="170"/>
    </location>
</feature>
<dbReference type="Proteomes" id="UP000326877">
    <property type="component" value="Unassembled WGS sequence"/>
</dbReference>
<feature type="compositionally biased region" description="Basic and acidic residues" evidence="1">
    <location>
        <begin position="193"/>
        <end position="207"/>
    </location>
</feature>
<name>A0A5N7CBQ4_PETAA</name>
<feature type="region of interest" description="Disordered" evidence="1">
    <location>
        <begin position="265"/>
        <end position="285"/>
    </location>
</feature>
<feature type="signal peptide" evidence="2">
    <location>
        <begin position="1"/>
        <end position="19"/>
    </location>
</feature>
<organism evidence="3">
    <name type="scientific">Petromyces alliaceus</name>
    <name type="common">Aspergillus alliaceus</name>
    <dbReference type="NCBI Taxonomy" id="209559"/>
    <lineage>
        <taxon>Eukaryota</taxon>
        <taxon>Fungi</taxon>
        <taxon>Dikarya</taxon>
        <taxon>Ascomycota</taxon>
        <taxon>Pezizomycotina</taxon>
        <taxon>Eurotiomycetes</taxon>
        <taxon>Eurotiomycetidae</taxon>
        <taxon>Eurotiales</taxon>
        <taxon>Aspergillaceae</taxon>
        <taxon>Aspergillus</taxon>
        <taxon>Aspergillus subgen. Circumdati</taxon>
    </lineage>
</organism>